<sequence length="126" mass="14355">MTERNLCTESGCKGYCCEDIDLTATKFERHRLFPKAKRLNTIRELEIIKGKDTGVFYTGYRNKMLGNSGVVIISINGPCPNRTPDGDCRKHSEREHAARRFKIGGEDCNAIREEHNLPPIYLEPVE</sequence>
<dbReference type="Proteomes" id="UP000178533">
    <property type="component" value="Unassembled WGS sequence"/>
</dbReference>
<reference evidence="1 2" key="1">
    <citation type="journal article" date="2016" name="Nat. Commun.">
        <title>Thousands of microbial genomes shed light on interconnected biogeochemical processes in an aquifer system.</title>
        <authorList>
            <person name="Anantharaman K."/>
            <person name="Brown C.T."/>
            <person name="Hug L.A."/>
            <person name="Sharon I."/>
            <person name="Castelle C.J."/>
            <person name="Probst A.J."/>
            <person name="Thomas B.C."/>
            <person name="Singh A."/>
            <person name="Wilkins M.J."/>
            <person name="Karaoz U."/>
            <person name="Brodie E.L."/>
            <person name="Williams K.H."/>
            <person name="Hubbard S.S."/>
            <person name="Banfield J.F."/>
        </authorList>
    </citation>
    <scope>NUCLEOTIDE SEQUENCE [LARGE SCALE GENOMIC DNA]</scope>
</reference>
<evidence type="ECO:0000313" key="1">
    <source>
        <dbReference type="EMBL" id="OGM12512.1"/>
    </source>
</evidence>
<comment type="caution">
    <text evidence="1">The sequence shown here is derived from an EMBL/GenBank/DDBJ whole genome shotgun (WGS) entry which is preliminary data.</text>
</comment>
<protein>
    <submittedName>
        <fullName evidence="1">Uncharacterized protein</fullName>
    </submittedName>
</protein>
<evidence type="ECO:0000313" key="2">
    <source>
        <dbReference type="Proteomes" id="UP000178533"/>
    </source>
</evidence>
<organism evidence="1 2">
    <name type="scientific">Candidatus Woesebacteria bacterium RBG_16_36_11</name>
    <dbReference type="NCBI Taxonomy" id="1802481"/>
    <lineage>
        <taxon>Bacteria</taxon>
        <taxon>Candidatus Woeseibacteriota</taxon>
    </lineage>
</organism>
<dbReference type="AlphaFoldDB" id="A0A1F7XBW4"/>
<gene>
    <name evidence="1" type="ORF">A2W13_02255</name>
</gene>
<dbReference type="EMBL" id="MGFT01000001">
    <property type="protein sequence ID" value="OGM12512.1"/>
    <property type="molecule type" value="Genomic_DNA"/>
</dbReference>
<name>A0A1F7XBW4_9BACT</name>
<proteinExistence type="predicted"/>
<accession>A0A1F7XBW4</accession>